<evidence type="ECO:0000256" key="1">
    <source>
        <dbReference type="SAM" id="MobiDB-lite"/>
    </source>
</evidence>
<dbReference type="GO" id="GO:0005524">
    <property type="term" value="F:ATP binding"/>
    <property type="evidence" value="ECO:0007669"/>
    <property type="project" value="InterPro"/>
</dbReference>
<name>A0A936Z512_9BURK</name>
<dbReference type="AlphaFoldDB" id="A0A936Z512"/>
<dbReference type="Proteomes" id="UP000599109">
    <property type="component" value="Unassembled WGS sequence"/>
</dbReference>
<dbReference type="SUPFAM" id="SSF52540">
    <property type="entry name" value="P-loop containing nucleoside triphosphate hydrolases"/>
    <property type="match status" value="1"/>
</dbReference>
<gene>
    <name evidence="3" type="ORF">JJ685_29480</name>
</gene>
<dbReference type="SMART" id="SM00382">
    <property type="entry name" value="AAA"/>
    <property type="match status" value="1"/>
</dbReference>
<dbReference type="InterPro" id="IPR027417">
    <property type="entry name" value="P-loop_NTPase"/>
</dbReference>
<feature type="domain" description="AAA+ ATPase" evidence="2">
    <location>
        <begin position="300"/>
        <end position="610"/>
    </location>
</feature>
<dbReference type="GO" id="GO:0016887">
    <property type="term" value="F:ATP hydrolysis activity"/>
    <property type="evidence" value="ECO:0007669"/>
    <property type="project" value="InterPro"/>
</dbReference>
<evidence type="ECO:0000259" key="2">
    <source>
        <dbReference type="SMART" id="SM00382"/>
    </source>
</evidence>
<dbReference type="Gene3D" id="3.40.50.300">
    <property type="entry name" value="P-loop containing nucleotide triphosphate hydrolases"/>
    <property type="match status" value="1"/>
</dbReference>
<accession>A0A936Z512</accession>
<reference evidence="3 4" key="1">
    <citation type="journal article" date="2017" name="Int. J. Syst. Evol. Microbiol.">
        <title>Ramlibacter monticola sp. nov., isolated from forest soil.</title>
        <authorList>
            <person name="Chaudhary D.K."/>
            <person name="Kim J."/>
        </authorList>
    </citation>
    <scope>NUCLEOTIDE SEQUENCE [LARGE SCALE GENOMIC DNA]</scope>
    <source>
        <strain evidence="3 4">KACC 19175</strain>
    </source>
</reference>
<dbReference type="InterPro" id="IPR052934">
    <property type="entry name" value="Methyl-DNA_Rec/Restrict_Enz"/>
</dbReference>
<feature type="region of interest" description="Disordered" evidence="1">
    <location>
        <begin position="249"/>
        <end position="302"/>
    </location>
</feature>
<sequence length="741" mass="83933">MARQTADRDLAPLLDAARRWIDACLVEDGSLFAPGRLLWTTANAEILQRDFVDRPDSGSDGFMAKLERQLADAGGAAQQFAAELLWALLLFPSNTGAKTKREHVERAWSWSGEPLPAVGPCLDDQVLRGVGSAGTAYGNLRWKELAYLIALLRALKAKAQEQRRAVLTNYDQFVGWIDSVPRDGDRQFRHMLRWFAFPDRVERMSSNKDRRRILEAYGVARRRELRDWSDRQLDDAILTLRRAQEAAHPGQNLDFYDPPLSDRWQPEDDDDTAPTDAAPSVREPAPPPARNVTPADAGAPPVNLILYGPPGTGKTHWLRQRMTEYTDAPSQVDPDTWLHETLSGFGWRAVIAAALADLNRPARVPEIRAHRWIQAKAKQRGRALASVQASLWGYLQEHTPQTSSTVNIAVRRSPFIFDKREAGDWHLLPNWQEQDDEAASLWQTLKGGPSAASEAILRYKLVTFHPSFTYEDFVRGIRPVRTADDGRTEFRLVDGKFKQICDEAHANPARRYALFIDEINRANIAKVFGELITLIETDKRAVFDANGRLVGGLAVHLPGDEEADTVERPFGVPKNLDIYGTMNTADRSIALLDVALRRRFRFEEREPRYDLPEMDREVDGVHLGRLLRRINDRLEYLLDRDHRIGHAYLMHAHGLDDLRDVFERQIVPLLQEYFFDDFSRVALTLSTQGAPFVAQHAVDFTSLFSGTRNDGVPGQRPRFVVTPREEWTAESFRGLYAGIEA</sequence>
<evidence type="ECO:0000313" key="3">
    <source>
        <dbReference type="EMBL" id="MBL0395300.1"/>
    </source>
</evidence>
<proteinExistence type="predicted"/>
<comment type="caution">
    <text evidence="3">The sequence shown here is derived from an EMBL/GenBank/DDBJ whole genome shotgun (WGS) entry which is preliminary data.</text>
</comment>
<dbReference type="Pfam" id="PF07728">
    <property type="entry name" value="AAA_5"/>
    <property type="match status" value="1"/>
</dbReference>
<organism evidence="3 4">
    <name type="scientific">Ramlibacter monticola</name>
    <dbReference type="NCBI Taxonomy" id="1926872"/>
    <lineage>
        <taxon>Bacteria</taxon>
        <taxon>Pseudomonadati</taxon>
        <taxon>Pseudomonadota</taxon>
        <taxon>Betaproteobacteria</taxon>
        <taxon>Burkholderiales</taxon>
        <taxon>Comamonadaceae</taxon>
        <taxon>Ramlibacter</taxon>
    </lineage>
</organism>
<protein>
    <submittedName>
        <fullName evidence="3">AAA family ATPase</fullName>
    </submittedName>
</protein>
<dbReference type="RefSeq" id="WP_201677974.1">
    <property type="nucleotide sequence ID" value="NZ_JAEQNE010000015.1"/>
</dbReference>
<evidence type="ECO:0000313" key="4">
    <source>
        <dbReference type="Proteomes" id="UP000599109"/>
    </source>
</evidence>
<dbReference type="InterPro" id="IPR003593">
    <property type="entry name" value="AAA+_ATPase"/>
</dbReference>
<keyword evidence="4" id="KW-1185">Reference proteome</keyword>
<dbReference type="InterPro" id="IPR011704">
    <property type="entry name" value="ATPase_dyneun-rel_AAA"/>
</dbReference>
<dbReference type="PANTHER" id="PTHR37291">
    <property type="entry name" value="5-METHYLCYTOSINE-SPECIFIC RESTRICTION ENZYME B"/>
    <property type="match status" value="1"/>
</dbReference>
<dbReference type="PANTHER" id="PTHR37291:SF1">
    <property type="entry name" value="TYPE IV METHYL-DIRECTED RESTRICTION ENZYME ECOKMCRB SUBUNIT"/>
    <property type="match status" value="1"/>
</dbReference>
<dbReference type="EMBL" id="JAEQNE010000015">
    <property type="protein sequence ID" value="MBL0395300.1"/>
    <property type="molecule type" value="Genomic_DNA"/>
</dbReference>